<evidence type="ECO:0000256" key="5">
    <source>
        <dbReference type="SAM" id="SignalP"/>
    </source>
</evidence>
<comment type="similarity">
    <text evidence="1">Belongs to the 'GDSL' lipolytic enzyme family.</text>
</comment>
<feature type="signal peptide" evidence="5">
    <location>
        <begin position="1"/>
        <end position="19"/>
    </location>
</feature>
<protein>
    <submittedName>
        <fullName evidence="6">GDSL esterase/lipase-like protein</fullName>
    </submittedName>
</protein>
<evidence type="ECO:0000313" key="7">
    <source>
        <dbReference type="Proteomes" id="UP000283530"/>
    </source>
</evidence>
<dbReference type="PANTHER" id="PTHR22835:SF588">
    <property type="entry name" value="ALPHA-L-FUCOSIDASE 3"/>
    <property type="match status" value="1"/>
</dbReference>
<dbReference type="STRING" id="337451.A0A3S3PVR1"/>
<comment type="caution">
    <text evidence="6">The sequence shown here is derived from an EMBL/GenBank/DDBJ whole genome shotgun (WGS) entry which is preliminary data.</text>
</comment>
<evidence type="ECO:0000256" key="1">
    <source>
        <dbReference type="ARBA" id="ARBA00008668"/>
    </source>
</evidence>
<dbReference type="Pfam" id="PF00657">
    <property type="entry name" value="Lipase_GDSL"/>
    <property type="match status" value="1"/>
</dbReference>
<gene>
    <name evidence="6" type="ORF">CKAN_00269800</name>
</gene>
<keyword evidence="2 5" id="KW-0732">Signal</keyword>
<evidence type="ECO:0000256" key="2">
    <source>
        <dbReference type="ARBA" id="ARBA00022729"/>
    </source>
</evidence>
<name>A0A3S3PVR1_9MAGN</name>
<keyword evidence="7" id="KW-1185">Reference proteome</keyword>
<dbReference type="GO" id="GO:0016788">
    <property type="term" value="F:hydrolase activity, acting on ester bonds"/>
    <property type="evidence" value="ECO:0007669"/>
    <property type="project" value="InterPro"/>
</dbReference>
<dbReference type="InterPro" id="IPR001087">
    <property type="entry name" value="GDSL"/>
</dbReference>
<dbReference type="EMBL" id="QPKB01000001">
    <property type="protein sequence ID" value="RWR74371.1"/>
    <property type="molecule type" value="Genomic_DNA"/>
</dbReference>
<reference evidence="6 7" key="1">
    <citation type="journal article" date="2019" name="Nat. Plants">
        <title>Stout camphor tree genome fills gaps in understanding of flowering plant genome evolution.</title>
        <authorList>
            <person name="Chaw S.M."/>
            <person name="Liu Y.C."/>
            <person name="Wu Y.W."/>
            <person name="Wang H.Y."/>
            <person name="Lin C.I."/>
            <person name="Wu C.S."/>
            <person name="Ke H.M."/>
            <person name="Chang L.Y."/>
            <person name="Hsu C.Y."/>
            <person name="Yang H.T."/>
            <person name="Sudianto E."/>
            <person name="Hsu M.H."/>
            <person name="Wu K.P."/>
            <person name="Wang L.N."/>
            <person name="Leebens-Mack J.H."/>
            <person name="Tsai I.J."/>
        </authorList>
    </citation>
    <scope>NUCLEOTIDE SEQUENCE [LARGE SCALE GENOMIC DNA]</scope>
    <source>
        <strain evidence="7">cv. Chaw 1501</strain>
        <tissue evidence="6">Young leaves</tissue>
    </source>
</reference>
<evidence type="ECO:0000256" key="3">
    <source>
        <dbReference type="ARBA" id="ARBA00022801"/>
    </source>
</evidence>
<dbReference type="PANTHER" id="PTHR22835">
    <property type="entry name" value="ZINC FINGER FYVE DOMAIN CONTAINING PROTEIN"/>
    <property type="match status" value="1"/>
</dbReference>
<keyword evidence="3" id="KW-0378">Hydrolase</keyword>
<dbReference type="CDD" id="cd01837">
    <property type="entry name" value="SGNH_plant_lipase_like"/>
    <property type="match status" value="1"/>
</dbReference>
<sequence length="377" mass="41769">MGSYKFIFFATLTIQCVFAAKNCNFPAIFNFGDSNSDTGGLAASFGPIPSPSGETFFHSPQGRDCDGRLVIDFIAQSLGLPFVHPYLDSIGANFTRGANFATAGSTIRRQNTTFFQTGYSPFSMDVQSWQYDQFVNRSLSTKNAVFKELLPTADSISNGLYTIDVGQNDLTSAYVQGMTTEQVMAEVPDMIKKLVIVIQNIYWNGGRSFWIHNTGPFGCLPYVLDRFPLTAAEVDKFGCGSTFNSVAQYYNKKLKEAVVQLRKQFPLASFTYVDIYSVKFAVITKASELGFEHPLMACCGHGGKYNFNIKWGCGYTYWIHGKPVQVAKSCKDPSVRVNWDGYHFTEAANKWIFNQIVNGAYSDPPTPISQACSAKDS</sequence>
<accession>A0A3S3PVR1</accession>
<evidence type="ECO:0000313" key="6">
    <source>
        <dbReference type="EMBL" id="RWR74371.1"/>
    </source>
</evidence>
<dbReference type="InterPro" id="IPR036514">
    <property type="entry name" value="SGNH_hydro_sf"/>
</dbReference>
<feature type="chain" id="PRO_5018653425" evidence="5">
    <location>
        <begin position="20"/>
        <end position="377"/>
    </location>
</feature>
<evidence type="ECO:0000256" key="4">
    <source>
        <dbReference type="ARBA" id="ARBA00023180"/>
    </source>
</evidence>
<keyword evidence="4" id="KW-0325">Glycoprotein</keyword>
<proteinExistence type="inferred from homology"/>
<dbReference type="Gene3D" id="3.40.50.1110">
    <property type="entry name" value="SGNH hydrolase"/>
    <property type="match status" value="1"/>
</dbReference>
<dbReference type="InterPro" id="IPR035669">
    <property type="entry name" value="SGNH_plant_lipase-like"/>
</dbReference>
<dbReference type="OrthoDB" id="1600564at2759"/>
<dbReference type="AlphaFoldDB" id="A0A3S3PVR1"/>
<dbReference type="Proteomes" id="UP000283530">
    <property type="component" value="Unassembled WGS sequence"/>
</dbReference>
<organism evidence="6 7">
    <name type="scientific">Cinnamomum micranthum f. kanehirae</name>
    <dbReference type="NCBI Taxonomy" id="337451"/>
    <lineage>
        <taxon>Eukaryota</taxon>
        <taxon>Viridiplantae</taxon>
        <taxon>Streptophyta</taxon>
        <taxon>Embryophyta</taxon>
        <taxon>Tracheophyta</taxon>
        <taxon>Spermatophyta</taxon>
        <taxon>Magnoliopsida</taxon>
        <taxon>Magnoliidae</taxon>
        <taxon>Laurales</taxon>
        <taxon>Lauraceae</taxon>
        <taxon>Cinnamomum</taxon>
    </lineage>
</organism>